<dbReference type="PANTHER" id="PTHR36852">
    <property type="entry name" value="PROTEIN GVPL 2"/>
    <property type="match status" value="1"/>
</dbReference>
<comment type="similarity">
    <text evidence="3">Belongs to the gas vesicle GvpF/GvpL family.</text>
</comment>
<reference evidence="4 5" key="1">
    <citation type="journal article" date="2019" name="Int. J. Syst. Evol. Microbiol.">
        <title>The Global Catalogue of Microorganisms (GCM) 10K type strain sequencing project: providing services to taxonomists for standard genome sequencing and annotation.</title>
        <authorList>
            <consortium name="The Broad Institute Genomics Platform"/>
            <consortium name="The Broad Institute Genome Sequencing Center for Infectious Disease"/>
            <person name="Wu L."/>
            <person name="Ma J."/>
        </authorList>
    </citation>
    <scope>NUCLEOTIDE SEQUENCE [LARGE SCALE GENOMIC DNA]</scope>
    <source>
        <strain evidence="4 5">JCM 6307</strain>
    </source>
</reference>
<comment type="caution">
    <text evidence="4">The sequence shown here is derived from an EMBL/GenBank/DDBJ whole genome shotgun (WGS) entry which is preliminary data.</text>
</comment>
<sequence length="237" mass="26423">MSVYVYAITAADHPLRLDDLKGVGEAEAPLRAVKEGRVAAVVSDAPAELRAKRRDLAAHQAVLERLMSDGAVLPMRFGLVGPDDDQVAEVLRERSEEYTERLAELDGCVEYNLKVSQDEDDLLREVVLGSDEVRRLNDLTRSGEGTQDDRIALGELVAREVEERGQARAREIAAALEPFAVRREPGQPTKEHFFNTSFLVERGRAKEFTDAEEALAEKYGQGYEFRLHGPLPPYSFV</sequence>
<name>A0ABN3MAZ2_9ACTN</name>
<protein>
    <submittedName>
        <fullName evidence="4">GvpL/GvpF family gas vesicle protein</fullName>
    </submittedName>
</protein>
<dbReference type="InterPro" id="IPR009430">
    <property type="entry name" value="GvpL/GvpF"/>
</dbReference>
<evidence type="ECO:0000256" key="1">
    <source>
        <dbReference type="ARBA" id="ARBA00022987"/>
    </source>
</evidence>
<dbReference type="Proteomes" id="UP001501358">
    <property type="component" value="Unassembled WGS sequence"/>
</dbReference>
<keyword evidence="1" id="KW-0304">Gas vesicle</keyword>
<evidence type="ECO:0000313" key="4">
    <source>
        <dbReference type="EMBL" id="GAA2498688.1"/>
    </source>
</evidence>
<dbReference type="RefSeq" id="WP_344384477.1">
    <property type="nucleotide sequence ID" value="NZ_BAAATA010000025.1"/>
</dbReference>
<evidence type="ECO:0000256" key="2">
    <source>
        <dbReference type="ARBA" id="ARBA00035108"/>
    </source>
</evidence>
<gene>
    <name evidence="4" type="ORF">GCM10010406_39040</name>
</gene>
<keyword evidence="5" id="KW-1185">Reference proteome</keyword>
<dbReference type="Pfam" id="PF06386">
    <property type="entry name" value="GvpL_GvpF"/>
    <property type="match status" value="1"/>
</dbReference>
<proteinExistence type="inferred from homology"/>
<organism evidence="4 5">
    <name type="scientific">Streptomyces thermolineatus</name>
    <dbReference type="NCBI Taxonomy" id="44033"/>
    <lineage>
        <taxon>Bacteria</taxon>
        <taxon>Bacillati</taxon>
        <taxon>Actinomycetota</taxon>
        <taxon>Actinomycetes</taxon>
        <taxon>Kitasatosporales</taxon>
        <taxon>Streptomycetaceae</taxon>
        <taxon>Streptomyces</taxon>
    </lineage>
</organism>
<evidence type="ECO:0000256" key="3">
    <source>
        <dbReference type="ARBA" id="ARBA00035643"/>
    </source>
</evidence>
<accession>A0ABN3MAZ2</accession>
<dbReference type="EMBL" id="BAAATA010000025">
    <property type="protein sequence ID" value="GAA2498688.1"/>
    <property type="molecule type" value="Genomic_DNA"/>
</dbReference>
<evidence type="ECO:0000313" key="5">
    <source>
        <dbReference type="Proteomes" id="UP001501358"/>
    </source>
</evidence>
<comment type="subcellular location">
    <subcellularLocation>
        <location evidence="2">Gas vesicle</location>
    </subcellularLocation>
</comment>
<dbReference type="PANTHER" id="PTHR36852:SF1">
    <property type="entry name" value="PROTEIN GVPL 2"/>
    <property type="match status" value="1"/>
</dbReference>